<organism evidence="1 2">
    <name type="scientific">Paxillus rubicundulus Ve08.2h10</name>
    <dbReference type="NCBI Taxonomy" id="930991"/>
    <lineage>
        <taxon>Eukaryota</taxon>
        <taxon>Fungi</taxon>
        <taxon>Dikarya</taxon>
        <taxon>Basidiomycota</taxon>
        <taxon>Agaricomycotina</taxon>
        <taxon>Agaricomycetes</taxon>
        <taxon>Agaricomycetidae</taxon>
        <taxon>Boletales</taxon>
        <taxon>Paxilineae</taxon>
        <taxon>Paxillaceae</taxon>
        <taxon>Paxillus</taxon>
    </lineage>
</organism>
<accession>A0A0D0D107</accession>
<evidence type="ECO:0000313" key="2">
    <source>
        <dbReference type="Proteomes" id="UP000054538"/>
    </source>
</evidence>
<dbReference type="EMBL" id="KN829690">
    <property type="protein sequence ID" value="KIK73489.1"/>
    <property type="molecule type" value="Genomic_DNA"/>
</dbReference>
<dbReference type="AlphaFoldDB" id="A0A0D0D107"/>
<protein>
    <submittedName>
        <fullName evidence="1">Unplaced genomic scaffold scaffold_4868, whole genome shotgun sequence</fullName>
    </submittedName>
</protein>
<sequence>MALAINVNTVKSHHGFLLEPLFFCLRLDCETVSQELPEQIPIEIMAKIPDNLSGQLIPTSESRNPHMGTMQIWELHHSSLEPGDMFPFFPLPPRFSFLNGHAWASLVNKIQTCLVMDINMDETWPECYTVLRDIFWMAFVATYPSFPHGEWPKWNLMISMERDFMSYWMNNINNSIRMRVDSPVIF</sequence>
<name>A0A0D0D107_9AGAM</name>
<reference evidence="1 2" key="1">
    <citation type="submission" date="2014-04" db="EMBL/GenBank/DDBJ databases">
        <authorList>
            <consortium name="DOE Joint Genome Institute"/>
            <person name="Kuo A."/>
            <person name="Kohler A."/>
            <person name="Jargeat P."/>
            <person name="Nagy L.G."/>
            <person name="Floudas D."/>
            <person name="Copeland A."/>
            <person name="Barry K.W."/>
            <person name="Cichocki N."/>
            <person name="Veneault-Fourrey C."/>
            <person name="LaButti K."/>
            <person name="Lindquist E.A."/>
            <person name="Lipzen A."/>
            <person name="Lundell T."/>
            <person name="Morin E."/>
            <person name="Murat C."/>
            <person name="Sun H."/>
            <person name="Tunlid A."/>
            <person name="Henrissat B."/>
            <person name="Grigoriev I.V."/>
            <person name="Hibbett D.S."/>
            <person name="Martin F."/>
            <person name="Nordberg H.P."/>
            <person name="Cantor M.N."/>
            <person name="Hua S.X."/>
        </authorList>
    </citation>
    <scope>NUCLEOTIDE SEQUENCE [LARGE SCALE GENOMIC DNA]</scope>
    <source>
        <strain evidence="1 2">Ve08.2h10</strain>
    </source>
</reference>
<gene>
    <name evidence="1" type="ORF">PAXRUDRAFT_178306</name>
</gene>
<dbReference type="OrthoDB" id="2659593at2759"/>
<keyword evidence="2" id="KW-1185">Reference proteome</keyword>
<reference evidence="2" key="2">
    <citation type="submission" date="2015-01" db="EMBL/GenBank/DDBJ databases">
        <title>Evolutionary Origins and Diversification of the Mycorrhizal Mutualists.</title>
        <authorList>
            <consortium name="DOE Joint Genome Institute"/>
            <consortium name="Mycorrhizal Genomics Consortium"/>
            <person name="Kohler A."/>
            <person name="Kuo A."/>
            <person name="Nagy L.G."/>
            <person name="Floudas D."/>
            <person name="Copeland A."/>
            <person name="Barry K.W."/>
            <person name="Cichocki N."/>
            <person name="Veneault-Fourrey C."/>
            <person name="LaButti K."/>
            <person name="Lindquist E.A."/>
            <person name="Lipzen A."/>
            <person name="Lundell T."/>
            <person name="Morin E."/>
            <person name="Murat C."/>
            <person name="Riley R."/>
            <person name="Ohm R."/>
            <person name="Sun H."/>
            <person name="Tunlid A."/>
            <person name="Henrissat B."/>
            <person name="Grigoriev I.V."/>
            <person name="Hibbett D.S."/>
            <person name="Martin F."/>
        </authorList>
    </citation>
    <scope>NUCLEOTIDE SEQUENCE [LARGE SCALE GENOMIC DNA]</scope>
    <source>
        <strain evidence="2">Ve08.2h10</strain>
    </source>
</reference>
<evidence type="ECO:0000313" key="1">
    <source>
        <dbReference type="EMBL" id="KIK73489.1"/>
    </source>
</evidence>
<dbReference type="InParanoid" id="A0A0D0D107"/>
<proteinExistence type="predicted"/>
<dbReference type="Proteomes" id="UP000054538">
    <property type="component" value="Unassembled WGS sequence"/>
</dbReference>
<dbReference type="HOGENOM" id="CLU_107692_0_0_1"/>